<evidence type="ECO:0000313" key="2">
    <source>
        <dbReference type="EMBL" id="KAK8786988.1"/>
    </source>
</evidence>
<dbReference type="Proteomes" id="UP001321473">
    <property type="component" value="Unassembled WGS sequence"/>
</dbReference>
<keyword evidence="3" id="KW-1185">Reference proteome</keyword>
<protein>
    <submittedName>
        <fullName evidence="2">Uncharacterized protein</fullName>
    </submittedName>
</protein>
<reference evidence="2 3" key="1">
    <citation type="journal article" date="2023" name="Arcadia Sci">
        <title>De novo assembly of a long-read Amblyomma americanum tick genome.</title>
        <authorList>
            <person name="Chou S."/>
            <person name="Poskanzer K.E."/>
            <person name="Rollins M."/>
            <person name="Thuy-Boun P.S."/>
        </authorList>
    </citation>
    <scope>NUCLEOTIDE SEQUENCE [LARGE SCALE GENOMIC DNA]</scope>
    <source>
        <strain evidence="2">F_SG_1</strain>
        <tissue evidence="2">Salivary glands</tissue>
    </source>
</reference>
<feature type="compositionally biased region" description="Basic and acidic residues" evidence="1">
    <location>
        <begin position="1201"/>
        <end position="1224"/>
    </location>
</feature>
<dbReference type="GO" id="GO:0017075">
    <property type="term" value="F:syntaxin-1 binding"/>
    <property type="evidence" value="ECO:0007669"/>
    <property type="project" value="TreeGrafter"/>
</dbReference>
<dbReference type="GO" id="GO:0061789">
    <property type="term" value="P:dense core granule priming"/>
    <property type="evidence" value="ECO:0007669"/>
    <property type="project" value="TreeGrafter"/>
</dbReference>
<proteinExistence type="predicted"/>
<feature type="compositionally biased region" description="Basic and acidic residues" evidence="1">
    <location>
        <begin position="38"/>
        <end position="50"/>
    </location>
</feature>
<dbReference type="PANTHER" id="PTHR10480">
    <property type="entry name" value="PROTEIN UNC-13 HOMOLOG"/>
    <property type="match status" value="1"/>
</dbReference>
<dbReference type="GO" id="GO:0031594">
    <property type="term" value="C:neuromuscular junction"/>
    <property type="evidence" value="ECO:0007669"/>
    <property type="project" value="TreeGrafter"/>
</dbReference>
<feature type="compositionally biased region" description="Pro residues" evidence="1">
    <location>
        <begin position="1373"/>
        <end position="1386"/>
    </location>
</feature>
<feature type="compositionally biased region" description="Basic and acidic residues" evidence="1">
    <location>
        <begin position="240"/>
        <end position="251"/>
    </location>
</feature>
<dbReference type="GO" id="GO:0098831">
    <property type="term" value="C:presynaptic active zone cytoplasmic component"/>
    <property type="evidence" value="ECO:0007669"/>
    <property type="project" value="TreeGrafter"/>
</dbReference>
<feature type="compositionally biased region" description="Basic and acidic residues" evidence="1">
    <location>
        <begin position="1145"/>
        <end position="1193"/>
    </location>
</feature>
<accession>A0AAQ4FK72</accession>
<dbReference type="GO" id="GO:0005516">
    <property type="term" value="F:calmodulin binding"/>
    <property type="evidence" value="ECO:0007669"/>
    <property type="project" value="TreeGrafter"/>
</dbReference>
<evidence type="ECO:0000256" key="1">
    <source>
        <dbReference type="SAM" id="MobiDB-lite"/>
    </source>
</evidence>
<gene>
    <name evidence="2" type="ORF">V5799_023237</name>
</gene>
<dbReference type="InterPro" id="IPR027080">
    <property type="entry name" value="Unc-13"/>
</dbReference>
<dbReference type="GO" id="GO:0016082">
    <property type="term" value="P:synaptic vesicle priming"/>
    <property type="evidence" value="ECO:0007669"/>
    <property type="project" value="TreeGrafter"/>
</dbReference>
<dbReference type="GO" id="GO:0099525">
    <property type="term" value="P:presynaptic dense core vesicle exocytosis"/>
    <property type="evidence" value="ECO:0007669"/>
    <property type="project" value="TreeGrafter"/>
</dbReference>
<dbReference type="GO" id="GO:0042734">
    <property type="term" value="C:presynaptic membrane"/>
    <property type="evidence" value="ECO:0007669"/>
    <property type="project" value="TreeGrafter"/>
</dbReference>
<dbReference type="GO" id="GO:0043195">
    <property type="term" value="C:terminal bouton"/>
    <property type="evidence" value="ECO:0007669"/>
    <property type="project" value="TreeGrafter"/>
</dbReference>
<dbReference type="GO" id="GO:0019992">
    <property type="term" value="F:diacylglycerol binding"/>
    <property type="evidence" value="ECO:0007669"/>
    <property type="project" value="InterPro"/>
</dbReference>
<feature type="compositionally biased region" description="Basic and acidic residues" evidence="1">
    <location>
        <begin position="1079"/>
        <end position="1139"/>
    </location>
</feature>
<name>A0AAQ4FK72_AMBAM</name>
<sequence>MAPQPKKQRRKRKAENGEWIRKRVTKRWRPDTAANKEPMSRRQQMEMRRSKLDLSDDNTFIQEYNVFISKIPEPMHQRADGLFRKFEKYCREDDSGDLPPLPMNDALHFRVISAATKRCDISLYQVVPHAVSGGIPKAVQEGIASIPASLRVTLAHVILVQGLYEQSPLYAECSGFERLVMVYIRLLARNEGIENKIEVLQILNTYFARLFGTNDVLDDRVERKSELRVKERERRKLNDKCKKNKDNKDDDFGGDFSSASASEEEDDDDDCYGARRDDFSYMNKKERRRLQWISNKKQLKRLQRRQQVARDLAARNKREREDRVRMLADRAKQRRVNDPTYVTLDRAVLAHCFDPDSGSVVCFTPVGRKGSCRRVERSRMAHCANPNVGDIHYVYQLNGRFEFTYATVHAMFNGLFSSEEHWLNPLLEMLPDEGYVSTFKALYRKMCVFAADNRSYMHMFWNWMAPSVNASIERASKMMDQQQSAVVAPSTTTEKIIANMTTKQVGCTFAAIAVHGADSYDACKETLLSKQHMTNPLIRRKHWEAVTKQFAPLLKRVNTYISYLCHRILNAQVELQDMANFGSMLLGGNSDAYTLPSPVGGSESVVYEQPDESETWMYEQFRALFPHQRDLDSVTEINPDMFTTMLDAELPLYSWRAITHGVTHFWISIIAYYMSFRAMYAHQQTQLESRQQMKDPMVVVKDYRGGRGDQKESCSNGGGRLKDAAVPSKQRTCVLVFWCNGDDECALMLLERLYWALHVVLRLHAGQGEVNRKYKNVFANNVFLHTFMEKTDKVELVFSDSNVGCKMEFNTLHILFCASSSGDRPPLVVLPQISVKQRTPGRRCVSFVKMSPPHRMAKTPPTSPTHELFEDRTKSRRVYSNEYYTSREAVQNPLVADGIGDVVVHEQKYTDYICPRAIVNTIRRRCGDMIASDSLSMDFLSETYFGNISSKETLSTISVTNLGMNILRATRYFTGHMSANAIMNARAHHNAVSATIGALTQTTDEEGRLTELVAEKSDDEQRRSAKRHATSVEQVTESKGESSTPEQARKEKSSSKNHKSDVTEHASKEKPPVRKHKSNVTEHASKEKHVEKQASGEKASVKKSTEHASREKPSVEKSTERTKKTEHVSREKPSVEKSKSATTEHASKERPSVKKSTEHASREKPSVRKTEHVSREKPSVEKSKHTSREKSSVEKSPAIASKEKPSVRKTEHISGEKPSVEKSKSTTTKHASKERPSVKKSPAIASKEKPSVRKTEHISGEKPSVEKSKSTTTEHASKERPSVKKSTGHASREKVSVDKSGVVQETVAPSTEKFRTKEAKSSAKTAVPSTEQEEQAQKKRKEVAVVPEKSTAVPERVEKSATVSGQVVEKPVVAPPPQLRGPPLLR</sequence>
<feature type="region of interest" description="Disordered" evidence="1">
    <location>
        <begin position="1"/>
        <end position="50"/>
    </location>
</feature>
<comment type="caution">
    <text evidence="2">The sequence shown here is derived from an EMBL/GenBank/DDBJ whole genome shotgun (WGS) entry which is preliminary data.</text>
</comment>
<feature type="compositionally biased region" description="Basic and acidic residues" evidence="1">
    <location>
        <begin position="1012"/>
        <end position="1023"/>
    </location>
</feature>
<feature type="compositionally biased region" description="Acidic residues" evidence="1">
    <location>
        <begin position="262"/>
        <end position="271"/>
    </location>
</feature>
<feature type="compositionally biased region" description="Polar residues" evidence="1">
    <location>
        <begin position="1031"/>
        <end position="1046"/>
    </location>
</feature>
<feature type="region of interest" description="Disordered" evidence="1">
    <location>
        <begin position="240"/>
        <end position="271"/>
    </location>
</feature>
<feature type="compositionally biased region" description="Basic and acidic residues" evidence="1">
    <location>
        <begin position="1047"/>
        <end position="1072"/>
    </location>
</feature>
<feature type="compositionally biased region" description="Basic and acidic residues" evidence="1">
    <location>
        <begin position="1246"/>
        <end position="1269"/>
    </location>
</feature>
<dbReference type="GO" id="GO:0035249">
    <property type="term" value="P:synaptic transmission, glutamatergic"/>
    <property type="evidence" value="ECO:0007669"/>
    <property type="project" value="TreeGrafter"/>
</dbReference>
<dbReference type="GO" id="GO:0016081">
    <property type="term" value="P:synaptic vesicle docking"/>
    <property type="evidence" value="ECO:0007669"/>
    <property type="project" value="TreeGrafter"/>
</dbReference>
<feature type="region of interest" description="Disordered" evidence="1">
    <location>
        <begin position="1012"/>
        <end position="1386"/>
    </location>
</feature>
<organism evidence="2 3">
    <name type="scientific">Amblyomma americanum</name>
    <name type="common">Lone star tick</name>
    <dbReference type="NCBI Taxonomy" id="6943"/>
    <lineage>
        <taxon>Eukaryota</taxon>
        <taxon>Metazoa</taxon>
        <taxon>Ecdysozoa</taxon>
        <taxon>Arthropoda</taxon>
        <taxon>Chelicerata</taxon>
        <taxon>Arachnida</taxon>
        <taxon>Acari</taxon>
        <taxon>Parasitiformes</taxon>
        <taxon>Ixodida</taxon>
        <taxon>Ixodoidea</taxon>
        <taxon>Ixodidae</taxon>
        <taxon>Amblyomminae</taxon>
        <taxon>Amblyomma</taxon>
    </lineage>
</organism>
<dbReference type="GO" id="GO:0030672">
    <property type="term" value="C:synaptic vesicle membrane"/>
    <property type="evidence" value="ECO:0007669"/>
    <property type="project" value="TreeGrafter"/>
</dbReference>
<dbReference type="PANTHER" id="PTHR10480:SF12">
    <property type="entry name" value="UNC-13, ISOFORM E"/>
    <property type="match status" value="1"/>
</dbReference>
<feature type="compositionally biased region" description="Basic and acidic residues" evidence="1">
    <location>
        <begin position="1312"/>
        <end position="1321"/>
    </location>
</feature>
<dbReference type="EMBL" id="JARKHS020002229">
    <property type="protein sequence ID" value="KAK8786988.1"/>
    <property type="molecule type" value="Genomic_DNA"/>
</dbReference>
<evidence type="ECO:0000313" key="3">
    <source>
        <dbReference type="Proteomes" id="UP001321473"/>
    </source>
</evidence>
<feature type="compositionally biased region" description="Basic residues" evidence="1">
    <location>
        <begin position="1"/>
        <end position="13"/>
    </location>
</feature>